<dbReference type="RefSeq" id="WP_081979626.1">
    <property type="nucleotide sequence ID" value="NZ_AQQX01000008.1"/>
</dbReference>
<keyword evidence="3" id="KW-1185">Reference proteome</keyword>
<feature type="transmembrane region" description="Helical" evidence="1">
    <location>
        <begin position="363"/>
        <end position="382"/>
    </location>
</feature>
<dbReference type="eggNOG" id="COG2370">
    <property type="taxonomic scope" value="Bacteria"/>
</dbReference>
<gene>
    <name evidence="2" type="ORF">ATO9_17005</name>
</gene>
<dbReference type="EMBL" id="AQQX01000008">
    <property type="protein sequence ID" value="KGM47763.1"/>
    <property type="molecule type" value="Genomic_DNA"/>
</dbReference>
<feature type="transmembrane region" description="Helical" evidence="1">
    <location>
        <begin position="326"/>
        <end position="351"/>
    </location>
</feature>
<feature type="transmembrane region" description="Helical" evidence="1">
    <location>
        <begin position="270"/>
        <end position="288"/>
    </location>
</feature>
<protein>
    <submittedName>
        <fullName evidence="2">Membrane protein</fullName>
    </submittedName>
</protein>
<proteinExistence type="predicted"/>
<dbReference type="OrthoDB" id="9808870at2"/>
<dbReference type="InterPro" id="IPR032809">
    <property type="entry name" value="Put_HupE_UreJ"/>
</dbReference>
<dbReference type="AlphaFoldDB" id="A0A0A0ECD0"/>
<keyword evidence="1" id="KW-0472">Membrane</keyword>
<organism evidence="2 3">
    <name type="scientific">Pseudooceanicola atlanticus</name>
    <dbReference type="NCBI Taxonomy" id="1461694"/>
    <lineage>
        <taxon>Bacteria</taxon>
        <taxon>Pseudomonadati</taxon>
        <taxon>Pseudomonadota</taxon>
        <taxon>Alphaproteobacteria</taxon>
        <taxon>Rhodobacterales</taxon>
        <taxon>Paracoccaceae</taxon>
        <taxon>Pseudooceanicola</taxon>
    </lineage>
</organism>
<accession>A0A0A0ECD0</accession>
<evidence type="ECO:0000313" key="2">
    <source>
        <dbReference type="EMBL" id="KGM47763.1"/>
    </source>
</evidence>
<comment type="caution">
    <text evidence="2">The sequence shown here is derived from an EMBL/GenBank/DDBJ whole genome shotgun (WGS) entry which is preliminary data.</text>
</comment>
<feature type="transmembrane region" description="Helical" evidence="1">
    <location>
        <begin position="295"/>
        <end position="314"/>
    </location>
</feature>
<evidence type="ECO:0000313" key="3">
    <source>
        <dbReference type="Proteomes" id="UP000030004"/>
    </source>
</evidence>
<evidence type="ECO:0000256" key="1">
    <source>
        <dbReference type="SAM" id="Phobius"/>
    </source>
</evidence>
<reference evidence="2 3" key="1">
    <citation type="journal article" date="2015" name="Antonie Van Leeuwenhoek">
        <title>Pseudooceanicola atlanticus gen. nov. sp. nov., isolated from surface seawater of the Atlantic Ocean and reclassification of Oceanicola batsensis, Oceanicola marinus, Oceanicola nitratireducens, Oceanicola nanhaiensis, Oceanicola antarcticus and Oceanicola flagellatus, as Pseudooceanicola batsensis comb. nov., Pseudooceanicola marinus comb. nov., Pseudooceanicola nitratireducens comb. nov., Pseudooceanicola nanhaiensis comb. nov., Pseudooceanicola antarcticus comb. nov., and Pseudooceanicola flagellatus comb. nov.</title>
        <authorList>
            <person name="Lai Q."/>
            <person name="Li G."/>
            <person name="Liu X."/>
            <person name="Du Y."/>
            <person name="Sun F."/>
            <person name="Shao Z."/>
        </authorList>
    </citation>
    <scope>NUCLEOTIDE SEQUENCE [LARGE SCALE GENOMIC DNA]</scope>
    <source>
        <strain evidence="2 3">22II-s11g</strain>
    </source>
</reference>
<dbReference type="STRING" id="1461694.ATO9_17005"/>
<dbReference type="Pfam" id="PF13795">
    <property type="entry name" value="HupE_UreJ_2"/>
    <property type="match status" value="1"/>
</dbReference>
<keyword evidence="1" id="KW-1133">Transmembrane helix</keyword>
<name>A0A0A0ECD0_9RHOB</name>
<sequence>MRNVFMSAKLRLTHHMSRVGGLGAALVIALWSGMAAAHEVLPTIARLSSEADTVRLELRVNAEALLAGIDLDGLEDTNASDRSDDYDALRALSPEELGARLDAAWAQIGGPIVLSAGDAPVALSLDGIEVSEVGNEDLARPTQVILTGALPDGAPTVTLAWPDGYGTLALRQTGVEEGFAEYLEGGETSPPINLAGGQAQTGLQAFISYIPVGFDHILPKGLDHILFVLGLFFLSPAIRPLLWQVSAFTLAHTVTLALGALGWVNVSPAIVEPLIAASIAYVAIENIFSTNLHRWRPFVVFAFGLLHGLGFASVLQEFGLPQAQFIPALIGFNIGVELGQLTVIALAFLAVGAWFRHKSWYRPGIAIPASAAIACVGLYWAVERTFL</sequence>
<keyword evidence="1" id="KW-0812">Transmembrane</keyword>
<dbReference type="Proteomes" id="UP000030004">
    <property type="component" value="Unassembled WGS sequence"/>
</dbReference>